<dbReference type="InterPro" id="IPR012696">
    <property type="entry name" value="PhnM"/>
</dbReference>
<keyword evidence="3" id="KW-1185">Reference proteome</keyword>
<evidence type="ECO:0000313" key="2">
    <source>
        <dbReference type="EMBL" id="MBP0443989.1"/>
    </source>
</evidence>
<dbReference type="InterPro" id="IPR051781">
    <property type="entry name" value="Metallo-dep_Hydrolase"/>
</dbReference>
<feature type="domain" description="Amidohydrolase 3" evidence="1">
    <location>
        <begin position="291"/>
        <end position="376"/>
    </location>
</feature>
<proteinExistence type="predicted"/>
<keyword evidence="2" id="KW-0378">Hydrolase</keyword>
<dbReference type="InterPro" id="IPR032466">
    <property type="entry name" value="Metal_Hydrolase"/>
</dbReference>
<dbReference type="InterPro" id="IPR011059">
    <property type="entry name" value="Metal-dep_hydrolase_composite"/>
</dbReference>
<dbReference type="SUPFAM" id="SSF51338">
    <property type="entry name" value="Composite domain of metallo-dependent hydrolases"/>
    <property type="match status" value="1"/>
</dbReference>
<gene>
    <name evidence="2" type="ORF">J8J14_04295</name>
</gene>
<evidence type="ECO:0000313" key="3">
    <source>
        <dbReference type="Proteomes" id="UP000681594"/>
    </source>
</evidence>
<sequence length="379" mass="40981">MSDETILTNARLVLPSRVETGTVLLRGGSIAELSSRRSTAPGAIDLEGDYLIPGVVDVHTDNLERQVMPRAHARWPSVSAFLSHDSQTAVAGVTTVLDALCLGDLGFDESRLRTAREGVRDMMALTEAGVLKSEHLLHLRCELPATDMLPMLEEFHDHPLLRMVSLMDHTPGVGQYADADRYRAMRVKGGASREEVERRMAELTAQREVQAEPNRRALLGLLEGREVPLATHDDWDPEIVARNAADGIGISEFPVNLPAARAARAHGMAVIAGAPNLVRGGSHSGNVSAAELAREGLVDIIASDYVPPAMIEAAWRLMDEAGMELPAAVATITANPARSLGLHDRGRIEPGLRADLVRIREFGRMPVVQAVWRGGARIA</sequence>
<dbReference type="EC" id="3.6.1.63" evidence="2"/>
<dbReference type="Proteomes" id="UP000681594">
    <property type="component" value="Unassembled WGS sequence"/>
</dbReference>
<dbReference type="NCBIfam" id="NF011990">
    <property type="entry name" value="PRK15446.2-6"/>
    <property type="match status" value="1"/>
</dbReference>
<comment type="caution">
    <text evidence="2">The sequence shown here is derived from an EMBL/GenBank/DDBJ whole genome shotgun (WGS) entry which is preliminary data.</text>
</comment>
<organism evidence="2 3">
    <name type="scientific">Pararoseomonas baculiformis</name>
    <dbReference type="NCBI Taxonomy" id="2820812"/>
    <lineage>
        <taxon>Bacteria</taxon>
        <taxon>Pseudomonadati</taxon>
        <taxon>Pseudomonadota</taxon>
        <taxon>Alphaproteobacteria</taxon>
        <taxon>Acetobacterales</taxon>
        <taxon>Acetobacteraceae</taxon>
        <taxon>Pararoseomonas</taxon>
    </lineage>
</organism>
<accession>A0ABS4AAF5</accession>
<dbReference type="SUPFAM" id="SSF51556">
    <property type="entry name" value="Metallo-dependent hydrolases"/>
    <property type="match status" value="1"/>
</dbReference>
<dbReference type="NCBIfam" id="TIGR02318">
    <property type="entry name" value="phosphono_phnM"/>
    <property type="match status" value="1"/>
</dbReference>
<dbReference type="RefSeq" id="WP_209378217.1">
    <property type="nucleotide sequence ID" value="NZ_JAGIZB010000003.1"/>
</dbReference>
<dbReference type="PANTHER" id="PTHR43135">
    <property type="entry name" value="ALPHA-D-RIBOSE 1-METHYLPHOSPHONATE 5-TRIPHOSPHATE DIPHOSPHATASE"/>
    <property type="match status" value="1"/>
</dbReference>
<name>A0ABS4AAF5_9PROT</name>
<dbReference type="Gene3D" id="3.20.20.140">
    <property type="entry name" value="Metal-dependent hydrolases"/>
    <property type="match status" value="2"/>
</dbReference>
<reference evidence="2 3" key="1">
    <citation type="submission" date="2021-03" db="EMBL/GenBank/DDBJ databases">
        <authorList>
            <person name="So Y."/>
        </authorList>
    </citation>
    <scope>NUCLEOTIDE SEQUENCE [LARGE SCALE GENOMIC DNA]</scope>
    <source>
        <strain evidence="2 3">SSH11</strain>
    </source>
</reference>
<dbReference type="Pfam" id="PF07969">
    <property type="entry name" value="Amidohydro_3"/>
    <property type="match status" value="1"/>
</dbReference>
<dbReference type="EMBL" id="JAGIZB010000003">
    <property type="protein sequence ID" value="MBP0443989.1"/>
    <property type="molecule type" value="Genomic_DNA"/>
</dbReference>
<dbReference type="NCBIfam" id="NF011984">
    <property type="entry name" value="PRK15446.1-5"/>
    <property type="match status" value="1"/>
</dbReference>
<dbReference type="GO" id="GO:0016787">
    <property type="term" value="F:hydrolase activity"/>
    <property type="evidence" value="ECO:0007669"/>
    <property type="project" value="UniProtKB-KW"/>
</dbReference>
<protein>
    <submittedName>
        <fullName evidence="2">Alpha-D-ribose 1-methylphosphonate 5-triphosphate diphosphatase</fullName>
        <ecNumber evidence="2">3.6.1.63</ecNumber>
    </submittedName>
</protein>
<dbReference type="InterPro" id="IPR013108">
    <property type="entry name" value="Amidohydro_3"/>
</dbReference>
<evidence type="ECO:0000259" key="1">
    <source>
        <dbReference type="Pfam" id="PF07969"/>
    </source>
</evidence>
<dbReference type="NCBIfam" id="NF011987">
    <property type="entry name" value="PRK15446.2-3"/>
    <property type="match status" value="1"/>
</dbReference>
<dbReference type="Gene3D" id="2.30.40.10">
    <property type="entry name" value="Urease, subunit C, domain 1"/>
    <property type="match status" value="1"/>
</dbReference>
<dbReference type="PANTHER" id="PTHR43135:SF3">
    <property type="entry name" value="ALPHA-D-RIBOSE 1-METHYLPHOSPHONATE 5-TRIPHOSPHATE DIPHOSPHATASE"/>
    <property type="match status" value="1"/>
</dbReference>
<dbReference type="PIRSF" id="PIRSF038971">
    <property type="entry name" value="PhnM"/>
    <property type="match status" value="1"/>
</dbReference>